<comment type="caution">
    <text evidence="3">The sequence shown here is derived from an EMBL/GenBank/DDBJ whole genome shotgun (WGS) entry which is preliminary data.</text>
</comment>
<organism evidence="3 4">
    <name type="scientific">Albidovulum denitrificans</name>
    <dbReference type="NCBI Taxonomy" id="404881"/>
    <lineage>
        <taxon>Bacteria</taxon>
        <taxon>Pseudomonadati</taxon>
        <taxon>Pseudomonadota</taxon>
        <taxon>Alphaproteobacteria</taxon>
        <taxon>Rhodobacterales</taxon>
        <taxon>Paracoccaceae</taxon>
        <taxon>Albidovulum</taxon>
    </lineage>
</organism>
<dbReference type="Pfam" id="PF02794">
    <property type="entry name" value="HlyC"/>
    <property type="match status" value="1"/>
</dbReference>
<reference evidence="3 4" key="1">
    <citation type="submission" date="2018-02" db="EMBL/GenBank/DDBJ databases">
        <title>Genomic Encyclopedia of Archaeal and Bacterial Type Strains, Phase II (KMG-II): from individual species to whole genera.</title>
        <authorList>
            <person name="Goeker M."/>
        </authorList>
    </citation>
    <scope>NUCLEOTIDE SEQUENCE [LARGE SCALE GENOMIC DNA]</scope>
    <source>
        <strain evidence="3 4">DSM 18921</strain>
    </source>
</reference>
<evidence type="ECO:0000313" key="4">
    <source>
        <dbReference type="Proteomes" id="UP000238338"/>
    </source>
</evidence>
<dbReference type="GO" id="GO:0016746">
    <property type="term" value="F:acyltransferase activity"/>
    <property type="evidence" value="ECO:0007669"/>
    <property type="project" value="UniProtKB-UniRule"/>
</dbReference>
<evidence type="ECO:0000256" key="2">
    <source>
        <dbReference type="RuleBase" id="RU368102"/>
    </source>
</evidence>
<sequence>MHEPGHFADRAARHFAALRQRDRGGSDPKPPFPDGWFDLDAGLYADFGAMFYLAALVPFHAGRSLAAATSTFEPALRLGQYHIFRSDGFPRAFVSWAGLSPEVERRLALKRTPLRAEEWNGGPSVWLIDFVAPFGHMREIVPRLTENPALRRLRALWLTEGSDSYRIIEWTRAAAGGRVDERVFSPARFARHLDES</sequence>
<comment type="similarity">
    <text evidence="1 2">Belongs to the RTX toxin acyltransferase family.</text>
</comment>
<comment type="function">
    <text evidence="2">Involved in fatty acylation of protoxin at internal lysine residues, thereby converting it to the active toxin.</text>
</comment>
<dbReference type="RefSeq" id="WP_105514651.1">
    <property type="nucleotide sequence ID" value="NZ_PVEP01000003.1"/>
</dbReference>
<proteinExistence type="inferred from homology"/>
<dbReference type="GO" id="GO:0031640">
    <property type="term" value="P:killing of cells of another organism"/>
    <property type="evidence" value="ECO:0007669"/>
    <property type="project" value="UniProtKB-KW"/>
</dbReference>
<dbReference type="GO" id="GO:0005737">
    <property type="term" value="C:cytoplasm"/>
    <property type="evidence" value="ECO:0007669"/>
    <property type="project" value="UniProtKB-SubCell"/>
</dbReference>
<dbReference type="GO" id="GO:0009404">
    <property type="term" value="P:toxin metabolic process"/>
    <property type="evidence" value="ECO:0007669"/>
    <property type="project" value="UniProtKB-UniRule"/>
</dbReference>
<name>A0A2S8S8M5_9RHOB</name>
<accession>A0A2S8S8M5</accession>
<dbReference type="InterPro" id="IPR003996">
    <property type="entry name" value="RTX_toxin-activating_protC_bac"/>
</dbReference>
<evidence type="ECO:0000313" key="3">
    <source>
        <dbReference type="EMBL" id="PQV57181.1"/>
    </source>
</evidence>
<evidence type="ECO:0000256" key="1">
    <source>
        <dbReference type="ARBA" id="ARBA00005686"/>
    </source>
</evidence>
<dbReference type="AlphaFoldDB" id="A0A2S8S8M5"/>
<dbReference type="OrthoDB" id="5431564at2"/>
<keyword evidence="2" id="KW-0963">Cytoplasm</keyword>
<dbReference type="EMBL" id="PVEP01000003">
    <property type="protein sequence ID" value="PQV57181.1"/>
    <property type="molecule type" value="Genomic_DNA"/>
</dbReference>
<keyword evidence="2" id="KW-0204">Cytolysis</keyword>
<dbReference type="EC" id="2.3.1.-" evidence="2"/>
<protein>
    <recommendedName>
        <fullName evidence="2">RTX toxin-activating lysine-acyltransferase</fullName>
        <ecNumber evidence="2">2.3.1.-</ecNumber>
    </recommendedName>
</protein>
<dbReference type="PRINTS" id="PR01489">
    <property type="entry name" value="RTXTOXINC"/>
</dbReference>
<keyword evidence="2 3" id="KW-0012">Acyltransferase</keyword>
<dbReference type="Proteomes" id="UP000238338">
    <property type="component" value="Unassembled WGS sequence"/>
</dbReference>
<comment type="subcellular location">
    <subcellularLocation>
        <location evidence="2">Cytoplasm</location>
    </subcellularLocation>
</comment>
<gene>
    <name evidence="3" type="ORF">LX70_02042</name>
</gene>
<keyword evidence="2 3" id="KW-0808">Transferase</keyword>
<keyword evidence="4" id="KW-1185">Reference proteome</keyword>